<keyword evidence="5" id="KW-1185">Reference proteome</keyword>
<keyword evidence="2" id="KW-0539">Nucleus</keyword>
<feature type="compositionally biased region" description="Basic and acidic residues" evidence="3">
    <location>
        <begin position="3148"/>
        <end position="3161"/>
    </location>
</feature>
<feature type="compositionally biased region" description="Low complexity" evidence="3">
    <location>
        <begin position="2760"/>
        <end position="2770"/>
    </location>
</feature>
<feature type="region of interest" description="Disordered" evidence="3">
    <location>
        <begin position="2789"/>
        <end position="2808"/>
    </location>
</feature>
<feature type="region of interest" description="Disordered" evidence="3">
    <location>
        <begin position="3511"/>
        <end position="3567"/>
    </location>
</feature>
<dbReference type="Proteomes" id="UP000614601">
    <property type="component" value="Unassembled WGS sequence"/>
</dbReference>
<feature type="compositionally biased region" description="Polar residues" evidence="3">
    <location>
        <begin position="2516"/>
        <end position="2544"/>
    </location>
</feature>
<evidence type="ECO:0000256" key="2">
    <source>
        <dbReference type="ARBA" id="ARBA00023242"/>
    </source>
</evidence>
<dbReference type="PANTHER" id="PTHR15502">
    <property type="entry name" value="CALCINEURIN-BINDING PROTEIN CABIN 1-RELATED"/>
    <property type="match status" value="1"/>
</dbReference>
<feature type="region of interest" description="Disordered" evidence="3">
    <location>
        <begin position="1916"/>
        <end position="1953"/>
    </location>
</feature>
<feature type="compositionally biased region" description="Basic and acidic residues" evidence="3">
    <location>
        <begin position="504"/>
        <end position="530"/>
    </location>
</feature>
<reference evidence="4" key="1">
    <citation type="submission" date="2020-09" db="EMBL/GenBank/DDBJ databases">
        <authorList>
            <person name="Kikuchi T."/>
        </authorList>
    </citation>
    <scope>NUCLEOTIDE SEQUENCE</scope>
    <source>
        <strain evidence="4">SH1</strain>
    </source>
</reference>
<feature type="compositionally biased region" description="Polar residues" evidence="3">
    <location>
        <begin position="28"/>
        <end position="47"/>
    </location>
</feature>
<feature type="region of interest" description="Disordered" evidence="3">
    <location>
        <begin position="483"/>
        <end position="530"/>
    </location>
</feature>
<feature type="compositionally biased region" description="Acidic residues" evidence="3">
    <location>
        <begin position="410"/>
        <end position="440"/>
    </location>
</feature>
<feature type="region of interest" description="Disordered" evidence="3">
    <location>
        <begin position="1997"/>
        <end position="2092"/>
    </location>
</feature>
<dbReference type="EMBL" id="CAJFCW020000002">
    <property type="protein sequence ID" value="CAG9097373.1"/>
    <property type="molecule type" value="Genomic_DNA"/>
</dbReference>
<feature type="compositionally biased region" description="Polar residues" evidence="3">
    <location>
        <begin position="1"/>
        <end position="15"/>
    </location>
</feature>
<proteinExistence type="predicted"/>
<feature type="compositionally biased region" description="Polar residues" evidence="3">
    <location>
        <begin position="2485"/>
        <end position="2498"/>
    </location>
</feature>
<feature type="compositionally biased region" description="Polar residues" evidence="3">
    <location>
        <begin position="3511"/>
        <end position="3520"/>
    </location>
</feature>
<dbReference type="EMBL" id="CAJFDH010000002">
    <property type="protein sequence ID" value="CAD5212717.1"/>
    <property type="molecule type" value="Genomic_DNA"/>
</dbReference>
<feature type="region of interest" description="Disordered" evidence="3">
    <location>
        <begin position="3618"/>
        <end position="3695"/>
    </location>
</feature>
<feature type="compositionally biased region" description="Low complexity" evidence="3">
    <location>
        <begin position="3682"/>
        <end position="3695"/>
    </location>
</feature>
<feature type="region of interest" description="Disordered" evidence="3">
    <location>
        <begin position="2469"/>
        <end position="2544"/>
    </location>
</feature>
<organism evidence="4 5">
    <name type="scientific">Bursaphelenchus okinawaensis</name>
    <dbReference type="NCBI Taxonomy" id="465554"/>
    <lineage>
        <taxon>Eukaryota</taxon>
        <taxon>Metazoa</taxon>
        <taxon>Ecdysozoa</taxon>
        <taxon>Nematoda</taxon>
        <taxon>Chromadorea</taxon>
        <taxon>Rhabditida</taxon>
        <taxon>Tylenchina</taxon>
        <taxon>Tylenchomorpha</taxon>
        <taxon>Aphelenchoidea</taxon>
        <taxon>Aphelenchoididae</taxon>
        <taxon>Bursaphelenchus</taxon>
    </lineage>
</organism>
<dbReference type="Proteomes" id="UP000783686">
    <property type="component" value="Unassembled WGS sequence"/>
</dbReference>
<evidence type="ECO:0000313" key="5">
    <source>
        <dbReference type="Proteomes" id="UP000614601"/>
    </source>
</evidence>
<dbReference type="GO" id="GO:0005634">
    <property type="term" value="C:nucleus"/>
    <property type="evidence" value="ECO:0007669"/>
    <property type="project" value="UniProtKB-SubCell"/>
</dbReference>
<feature type="compositionally biased region" description="Basic and acidic residues" evidence="3">
    <location>
        <begin position="3108"/>
        <end position="3126"/>
    </location>
</feature>
<protein>
    <submittedName>
        <fullName evidence="4">Uncharacterized protein</fullName>
    </submittedName>
</protein>
<feature type="compositionally biased region" description="Low complexity" evidence="3">
    <location>
        <begin position="2499"/>
        <end position="2515"/>
    </location>
</feature>
<feature type="compositionally biased region" description="Low complexity" evidence="3">
    <location>
        <begin position="2469"/>
        <end position="2484"/>
    </location>
</feature>
<comment type="subcellular location">
    <subcellularLocation>
        <location evidence="1">Nucleus</location>
    </subcellularLocation>
</comment>
<feature type="compositionally biased region" description="Polar residues" evidence="3">
    <location>
        <begin position="3972"/>
        <end position="4000"/>
    </location>
</feature>
<feature type="compositionally biased region" description="Low complexity" evidence="3">
    <location>
        <begin position="3319"/>
        <end position="3337"/>
    </location>
</feature>
<feature type="compositionally biased region" description="Polar residues" evidence="3">
    <location>
        <begin position="2700"/>
        <end position="2751"/>
    </location>
</feature>
<accession>A0A811KBV5</accession>
<dbReference type="OrthoDB" id="269919at2759"/>
<feature type="compositionally biased region" description="Polar residues" evidence="3">
    <location>
        <begin position="3180"/>
        <end position="3200"/>
    </location>
</feature>
<feature type="compositionally biased region" description="Low complexity" evidence="3">
    <location>
        <begin position="2790"/>
        <end position="2801"/>
    </location>
</feature>
<feature type="compositionally biased region" description="Low complexity" evidence="3">
    <location>
        <begin position="2339"/>
        <end position="2352"/>
    </location>
</feature>
<feature type="compositionally biased region" description="Basic and acidic residues" evidence="3">
    <location>
        <begin position="483"/>
        <end position="497"/>
    </location>
</feature>
<feature type="compositionally biased region" description="Polar residues" evidence="3">
    <location>
        <begin position="2230"/>
        <end position="2255"/>
    </location>
</feature>
<feature type="compositionally biased region" description="Basic and acidic residues" evidence="3">
    <location>
        <begin position="2256"/>
        <end position="2266"/>
    </location>
</feature>
<evidence type="ECO:0000256" key="1">
    <source>
        <dbReference type="ARBA" id="ARBA00004123"/>
    </source>
</evidence>
<feature type="compositionally biased region" description="Polar residues" evidence="3">
    <location>
        <begin position="2597"/>
        <end position="2648"/>
    </location>
</feature>
<feature type="region of interest" description="Disordered" evidence="3">
    <location>
        <begin position="3304"/>
        <end position="3436"/>
    </location>
</feature>
<feature type="compositionally biased region" description="Polar residues" evidence="3">
    <location>
        <begin position="3209"/>
        <end position="3264"/>
    </location>
</feature>
<feature type="compositionally biased region" description="Low complexity" evidence="3">
    <location>
        <begin position="70"/>
        <end position="82"/>
    </location>
</feature>
<feature type="region of interest" description="Disordered" evidence="3">
    <location>
        <begin position="550"/>
        <end position="577"/>
    </location>
</feature>
<feature type="region of interest" description="Disordered" evidence="3">
    <location>
        <begin position="2699"/>
        <end position="2782"/>
    </location>
</feature>
<feature type="compositionally biased region" description="Polar residues" evidence="3">
    <location>
        <begin position="3654"/>
        <end position="3681"/>
    </location>
</feature>
<name>A0A811KBV5_9BILA</name>
<feature type="compositionally biased region" description="Acidic residues" evidence="3">
    <location>
        <begin position="83"/>
        <end position="102"/>
    </location>
</feature>
<feature type="compositionally biased region" description="Polar residues" evidence="3">
    <location>
        <begin position="3338"/>
        <end position="3356"/>
    </location>
</feature>
<feature type="region of interest" description="Disordered" evidence="3">
    <location>
        <begin position="1"/>
        <end position="104"/>
    </location>
</feature>
<evidence type="ECO:0000313" key="4">
    <source>
        <dbReference type="EMBL" id="CAD5212717.1"/>
    </source>
</evidence>
<feature type="region of interest" description="Disordered" evidence="3">
    <location>
        <begin position="3108"/>
        <end position="3264"/>
    </location>
</feature>
<feature type="compositionally biased region" description="Polar residues" evidence="3">
    <location>
        <begin position="2267"/>
        <end position="2279"/>
    </location>
</feature>
<feature type="compositionally biased region" description="Low complexity" evidence="3">
    <location>
        <begin position="2290"/>
        <end position="2316"/>
    </location>
</feature>
<comment type="caution">
    <text evidence="4">The sequence shown here is derived from an EMBL/GenBank/DDBJ whole genome shotgun (WGS) entry which is preliminary data.</text>
</comment>
<feature type="compositionally biased region" description="Basic and acidic residues" evidence="3">
    <location>
        <begin position="2168"/>
        <end position="2178"/>
    </location>
</feature>
<dbReference type="GO" id="GO:0006325">
    <property type="term" value="P:chromatin organization"/>
    <property type="evidence" value="ECO:0007669"/>
    <property type="project" value="InterPro"/>
</dbReference>
<feature type="region of interest" description="Disordered" evidence="3">
    <location>
        <begin position="2412"/>
        <end position="2453"/>
    </location>
</feature>
<feature type="region of interest" description="Disordered" evidence="3">
    <location>
        <begin position="2930"/>
        <end position="3081"/>
    </location>
</feature>
<feature type="compositionally biased region" description="Polar residues" evidence="3">
    <location>
        <begin position="844"/>
        <end position="863"/>
    </location>
</feature>
<dbReference type="GO" id="GO:0031491">
    <property type="term" value="F:nucleosome binding"/>
    <property type="evidence" value="ECO:0007669"/>
    <property type="project" value="TreeGrafter"/>
</dbReference>
<dbReference type="InterPro" id="IPR033053">
    <property type="entry name" value="Hir3/CABIN1"/>
</dbReference>
<feature type="compositionally biased region" description="Low complexity" evidence="3">
    <location>
        <begin position="2420"/>
        <end position="2441"/>
    </location>
</feature>
<feature type="compositionally biased region" description="Polar residues" evidence="3">
    <location>
        <begin position="3402"/>
        <end position="3436"/>
    </location>
</feature>
<feature type="region of interest" description="Disordered" evidence="3">
    <location>
        <begin position="2158"/>
        <end position="2191"/>
    </location>
</feature>
<feature type="compositionally biased region" description="Low complexity" evidence="3">
    <location>
        <begin position="3942"/>
        <end position="3971"/>
    </location>
</feature>
<dbReference type="PANTHER" id="PTHR15502:SF7">
    <property type="entry name" value="CALCINEURIN-BINDING PROTEIN CABIN-1"/>
    <property type="match status" value="1"/>
</dbReference>
<evidence type="ECO:0000256" key="3">
    <source>
        <dbReference type="SAM" id="MobiDB-lite"/>
    </source>
</evidence>
<feature type="region of interest" description="Disordered" evidence="3">
    <location>
        <begin position="2230"/>
        <end position="2353"/>
    </location>
</feature>
<feature type="compositionally biased region" description="Low complexity" evidence="3">
    <location>
        <begin position="3548"/>
        <end position="3563"/>
    </location>
</feature>
<feature type="compositionally biased region" description="Polar residues" evidence="3">
    <location>
        <begin position="2771"/>
        <end position="2782"/>
    </location>
</feature>
<feature type="compositionally biased region" description="Low complexity" evidence="3">
    <location>
        <begin position="3357"/>
        <end position="3398"/>
    </location>
</feature>
<feature type="compositionally biased region" description="Basic and acidic residues" evidence="3">
    <location>
        <begin position="2930"/>
        <end position="3065"/>
    </location>
</feature>
<sequence length="4000" mass="445625">MSQASTSKETDQLNTEIVIDSDHDNAEVHQSPSQPTTSQDEPSLESASSKPQEDKSDSSDEEMEVDQQKSDASSSSDTSDTSFDSDEDEESSESDESDDEPEVPNVFLNFKVGSAYSELEDQRFLVMFKDFKRLFNEWKDDTTNIVKRDAFFDKVHECMLQPSYNRLVKNEKSFEWPKSRRKKDVVDKKDEMLCAYCQIQSVLSRVSCNPLTHLIQMAMITPNNKDIWLRIVKAAASYGDVKMGAFACKRLALLGEGRKANERLIVMYYGLCRFPECLLAIRDCLKTWPDNQVALVLLDQILSLPLSLKETLDKIMYENLISTKQYYKVNEKAKKRVMEMVQRFRAKVAESAKKEAIDLTQDGRFYQVDLDENDLNFDVFAKKLKKIYDNLSYRLETKVSMVYKVPEKFEEEQEEIEQDQVVEQQETQEEQQEQDVEMESEASTSSEESEEEDESQTSQDEQLLDEEIIQKVVDDMIQQIVQKEGHKDGPDDDRGEKNGSAGKENGDEGEKDGFEGKKEEKNGAEADGNEKTVLKRNLEYMFLIDEASEDSEASIRNYQDTRDENEPPAKKKKKLQKFATRRSTRFVEEIEDTPFSSMPVVIETYNIRKCLNVEKEGELQLTESSNTYYLRLKPPSQQGTLTKLSTKLRMYKFLNSLLDDMDKTSNGLTFVSILDRFLSFVATEALKRRVKFEKDEKIMFCYFYTLWKTLRTKGNNKKRSRNPMKIHLLAAEFGNQQAQDLMNYQLTCDLKDKATTSKSTMNITPLLDLKIETELKNCNDKMLKLLVAAQKSVLREKDGLDSNVKYQKWKNRALDGDMEKELASEDARKSLATESVRKDLGASGCTTGNNEASKGATESNDASESVDKNTEVLEVDKDKKSDLYAKDERFNQPSTSSEMPKSFMDEFVELGGDPATNFGLEKAMKSKVYCSFEVPESLNKDLEDGSVMDKIRYHWTRALQSRFRPTTEPLEKKIERKTEQYHLIRIFKLIDTLSEDQRQKLKSITSYFTPTTPTVSTEFSTETAVRRFTQNYKNDMDNYIMYLISQKALNSIGSREQVVETVWHYFDWSKLQAQDKYECWRLVFKAFNEKKAYGELFKMAISGLEDVLKNKITFNKSALESLEFFLEQIENCLSDITQQDKTQLKLILVALSEKFAYRTNLRLWKIVYKMVQLDDPKSTEELNEFLTKMKRVKDRLPLMSLIALREAHDLMGQEKRCGFEQGEFLLFCLNEYCNAFESLLLTDFFALETEESEDLKLNMEREMLQLFSCYTGQLVKCRLRLQDHSQNDKRTSLPFAVVQRILQLVLPKELPLFDDQISLKTEVMEFIKIVQNELESSLTPEHVEEFKNFVEKNHNFKPEFKFEKDGTLLPISTIHEGRNLLDWPKLTELSKERAIVTSKSLYLQAFYQYRNTSRDLRKTAYQILLMSDVLTKELQSSVWIMLAKSGIGNSNGRIENADALLFPFRMSLLLKMDCAEGHLDLGSIMYQIHALNSRQLRQTSSSPEKRKKLEEQHQLIRTCHTHFLLADRFKTEAIDIGWLCSYFAGKAAEKLGHSVDSVMDHYTECAKRLHEDQYMFVNKISKKTQMHLEPMELFYRVHAYLGKRFYEVKEMNSQNVAYRRKILRYLQYFSTYGASKIPDSSMKFKGFRNFFSSTPTAYDTTLDIVDKVCKTEEEEDGIECLMDGVSMNDVEGVVKEMTEWVEMEIEAKKLLTSAYESILAKFPHYKAAYRLAELQMKEGNTVKCVRTLMEFVFKAQKRVSVNSNIFLDIVEIHRSDFERNKSLFYHISRCLDLFLKALIRNNDLGHVIVTLHSIVNPSFSANDYLLPETLTETIKRCFIIIKNMFNNPRNEWATHFETYEAVLQSAVQHITHQGIKFDPELAKQLGAALGTIKNYFRHKIPQRPQVMSRPPHITKAVPQPQLSPRPPTTITPVSQKSITIPRPPPTTFNSASTSLKTMTGSLKSASSPKTASDLVNQILASRNKNLSAIQNLISQSQAAKNQNPASSQSPASWIQNPASIQSPASRVQNSASSQSPASRIQNPASSQTLSARNQNLASSIQNPASTQNPASKSPHPTSSQSPAARSVDTNQNLASTSQISASAAKMIESSVAIKALLKKLNITSLDSQPEFIRLLSKCSNNDPKVFEALLRKFVEDQGAQKRPLPAETPKRKTGEPPRKMAKTAITRATPILNKTSVSSSASPLAAFGSTASSLAVNATTASETLSAFTNGSAAERTGSSSPDDIVILSSNTTNSDKSKDVSKNDTLKNPSLKQRSSKSPVALSKDDLPKNGSTSSRSSKSPNPTTKKATASNSATQDHDMPTEGTSTSKASEAKTSEASKSSSTSSKPSSTMMNLQNMNAQDLQNALLSLQMNNLANQMSQADMLKAMTAASNQKGFWDNYKKVFEAMSKTASGPNKQSGATAASAVTSGGTGGANTSTDGTGGANKVSGSTVGATTTSSVTVGSIGSATSSASAAGPTVTSSKENGSTSATNKQNGSSLTSSTASMTTVMNSTGSKPIATSATSSVPSRTSINPSVVSTSSPLYKLKPTSMAMAEILKNATASTKGGLSSSTASGALNSLSKQSSIVASGAQKKPSISASGVQKAPSVSTSGAKQTPSTSVAKQSLSSSTPGAKQSISSAQSTSTLAKQPMGMELMMKLALIMKKPANTWTSEEGHLVKTRLAEAQKYFLETSLGKLPNQTGSDKSVSKSTASTTIHQASSKTSTVPTLTSSAQKTTGNSIYSHNSSLDSMPILQPSTGTTKTTGNKNIPQTITTSTKSTELAADAKNSNNGATTGTNSPKVPNLSSATKANLQNVTTTANVTTSLKSTTKSSSMPFNMSILNSLASTTNPSTLAAAMNSMMQNPGNNTMVSLQLAKLKELMDKQKADEATQQVQKLKQAQDKQKEMEMKKKEEIEKKQQALLEFQKKEEERRNQIAQEKAAKEAEKKRKQEEEKQRKLAEKQAEAQRKAAEKQAEQDRKRQAAEYERQRRAEEERQRQEERRRQIEAAEQLRAEEERRRIAEEERRAEAERRREEMEQRKMLAEEEARAVESMKSLIDDDQRSTNTDESECVEEERRRMLEEERRKKVEVERLKALEKRKQLQERLQAENKKKMEDERAREARQAQQKARQAEETTRTQNIGIEAQEKPREGYKKDKEVEEEMQYTVEGNERAINNRDVNISFGNHQQAQLGQSGNWDQAGKRKTSQSTTISGQNASISTQNSSFSGQNPTCLTQNSSHFGSQPSFPAQNQSQQETESPSTDYVIGSQTQEYINNFKQIKQESLADFGMDFNLDNQMQDLLDPVPEKKPKMMTNPGYSSQNQSYSSQQGSEGSYVTQPGTQEGYRNQQTSQGDYSNQQTSQGGYSSQQSGQGGYNNQQGAQGNQGQSYSNQQTSGVMYGNQQSFNFSNQPVQSFNYSNPAQNSNIQSQSYSKQAYANQPNTYRSPQGVQYQMGQQNTSPIMVQGGTPKGLVPNQQRVPNQMVPNPQISSYSPNAQKVYQARQLNCSNPEPTFNTPQVPQGPRTGAYGTSNVNKSPGMIQKSPMNPGSTGSSGVPVSPLSTHSTSMRMSVGQIGRDGSMSGTMGGNGSGMSGAMNSMSSNVNIMSTTANVMSTNTMSTNPRTMPAPSMTDNRSRPHMKRQNAVDSPVGVVPNSPQIGSNQSSPFAQPQRRPSWSNSSFDNQNSPYPNQMMMNMSPMNTNSPQNVQMIRQRSTPQVQQAIQMQNSSNSNVLQGQMGGTGYGNTSGYDTNSNGGYDVTGSNNMGSVGSNNMGGTSIGNNTLSTIRTGNSIMGINNPGNSSMATTNLSTSNRTLANIQDGTPYSQARSNYSTTGNSAMVQGRNVSQNINLTQKSAQNLIQGQNQMIGNANNMMNNQITHSASSYAYNNSNFNQNSQSNANFNQSLNHNGAISAALQRPTNPGQMRQFVSNPMQHTQMGRNTMQQQNVTNQNKTNTSYSAGMNMQQGNGANNAISPQFQTNVSSNNSNWPQGSNNFYQNYYG</sequence>
<feature type="region of interest" description="Disordered" evidence="3">
    <location>
        <begin position="3942"/>
        <end position="4000"/>
    </location>
</feature>
<feature type="compositionally biased region" description="Basic and acidic residues" evidence="3">
    <location>
        <begin position="559"/>
        <end position="569"/>
    </location>
</feature>
<feature type="region of interest" description="Disordered" evidence="3">
    <location>
        <begin position="2593"/>
        <end position="2648"/>
    </location>
</feature>
<feature type="region of interest" description="Disordered" evidence="3">
    <location>
        <begin position="840"/>
        <end position="873"/>
    </location>
</feature>
<gene>
    <name evidence="4" type="ORF">BOKJ2_LOCUS4518</name>
</gene>
<feature type="region of interest" description="Disordered" evidence="3">
    <location>
        <begin position="410"/>
        <end position="462"/>
    </location>
</feature>